<dbReference type="PROSITE" id="PS00107">
    <property type="entry name" value="PROTEIN_KINASE_ATP"/>
    <property type="match status" value="1"/>
</dbReference>
<feature type="domain" description="Protein kinase" evidence="7">
    <location>
        <begin position="241"/>
        <end position="538"/>
    </location>
</feature>
<dbReference type="InterPro" id="IPR011009">
    <property type="entry name" value="Kinase-like_dom_sf"/>
</dbReference>
<accession>A0A4Z2C814</accession>
<reference evidence="8 9" key="1">
    <citation type="submission" date="2019-04" db="EMBL/GenBank/DDBJ databases">
        <title>The sequence and de novo assembly of Takifugu bimaculatus genome using PacBio and Hi-C technologies.</title>
        <authorList>
            <person name="Xu P."/>
            <person name="Liu B."/>
            <person name="Zhou Z."/>
        </authorList>
    </citation>
    <scope>NUCLEOTIDE SEQUENCE [LARGE SCALE GENOMIC DNA]</scope>
    <source>
        <strain evidence="8">TB-2018</strain>
        <tissue evidence="8">Muscle</tissue>
    </source>
</reference>
<protein>
    <recommendedName>
        <fullName evidence="7">Protein kinase domain-containing protein</fullName>
    </recommendedName>
</protein>
<keyword evidence="2 4" id="KW-0067">ATP-binding</keyword>
<evidence type="ECO:0000256" key="1">
    <source>
        <dbReference type="ARBA" id="ARBA00022741"/>
    </source>
</evidence>
<gene>
    <name evidence="8" type="ORF">fugu_011594</name>
</gene>
<feature type="binding site" evidence="4">
    <location>
        <begin position="390"/>
        <end position="392"/>
    </location>
    <ligand>
        <name>ATP</name>
        <dbReference type="ChEBI" id="CHEBI:30616"/>
    </ligand>
</feature>
<feature type="binding site" evidence="5">
    <location>
        <position position="269"/>
    </location>
    <ligand>
        <name>ATP</name>
        <dbReference type="ChEBI" id="CHEBI:30616"/>
    </ligand>
</feature>
<dbReference type="GO" id="GO:0007165">
    <property type="term" value="P:signal transduction"/>
    <property type="evidence" value="ECO:0007669"/>
    <property type="project" value="InterPro"/>
</dbReference>
<dbReference type="PANTHER" id="PTHR47989">
    <property type="entry name" value="OS01G0750732 PROTEIN"/>
    <property type="match status" value="1"/>
</dbReference>
<dbReference type="SUPFAM" id="SSF56112">
    <property type="entry name" value="Protein kinase-like (PK-like)"/>
    <property type="match status" value="1"/>
</dbReference>
<evidence type="ECO:0000313" key="8">
    <source>
        <dbReference type="EMBL" id="TNN00348.1"/>
    </source>
</evidence>
<dbReference type="InterPro" id="IPR017441">
    <property type="entry name" value="Protein_kinase_ATP_BS"/>
</dbReference>
<dbReference type="InterPro" id="IPR000719">
    <property type="entry name" value="Prot_kinase_dom"/>
</dbReference>
<dbReference type="Gene3D" id="3.30.200.20">
    <property type="entry name" value="Phosphorylase Kinase, domain 1"/>
    <property type="match status" value="1"/>
</dbReference>
<dbReference type="SUPFAM" id="SSF47986">
    <property type="entry name" value="DEATH domain"/>
    <property type="match status" value="1"/>
</dbReference>
<dbReference type="Pfam" id="PF00069">
    <property type="entry name" value="Pkinase"/>
    <property type="match status" value="1"/>
</dbReference>
<dbReference type="PANTHER" id="PTHR47989:SF47">
    <property type="entry name" value="SERINE_THREONINE-PROTEIN KINASE PBL28-RELATED"/>
    <property type="match status" value="1"/>
</dbReference>
<dbReference type="AlphaFoldDB" id="A0A4Z2C814"/>
<name>A0A4Z2C814_9TELE</name>
<dbReference type="PROSITE" id="PS50011">
    <property type="entry name" value="PROTEIN_KINASE_DOM"/>
    <property type="match status" value="1"/>
</dbReference>
<comment type="caution">
    <text evidence="8">The sequence shown here is derived from an EMBL/GenBank/DDBJ whole genome shotgun (WGS) entry which is preliminary data.</text>
</comment>
<evidence type="ECO:0000256" key="4">
    <source>
        <dbReference type="PIRSR" id="PIRSR038189-2"/>
    </source>
</evidence>
<dbReference type="EMBL" id="SWLE01000004">
    <property type="protein sequence ID" value="TNN00348.1"/>
    <property type="molecule type" value="Genomic_DNA"/>
</dbReference>
<dbReference type="Gene3D" id="1.10.510.10">
    <property type="entry name" value="Transferase(Phosphotransferase) domain 1"/>
    <property type="match status" value="1"/>
</dbReference>
<feature type="binding site" evidence="4">
    <location>
        <position position="268"/>
    </location>
    <ligand>
        <name>ATP</name>
        <dbReference type="ChEBI" id="CHEBI:30616"/>
    </ligand>
</feature>
<evidence type="ECO:0000256" key="2">
    <source>
        <dbReference type="ARBA" id="ARBA00022840"/>
    </source>
</evidence>
<dbReference type="InterPro" id="IPR037970">
    <property type="entry name" value="IRAK4_Death"/>
</dbReference>
<proteinExistence type="predicted"/>
<dbReference type="PIRSF" id="PIRSF038189">
    <property type="entry name" value="IRAK4"/>
    <property type="match status" value="1"/>
</dbReference>
<feature type="binding site" evidence="4">
    <location>
        <position position="390"/>
    </location>
    <ligand>
        <name>ATP</name>
        <dbReference type="ChEBI" id="CHEBI:30616"/>
    </ligand>
</feature>
<keyword evidence="9" id="KW-1185">Reference proteome</keyword>
<dbReference type="FunFam" id="1.10.510.10:FF:000414">
    <property type="entry name" value="Interleukin-1 receptor-associated kinase 4"/>
    <property type="match status" value="1"/>
</dbReference>
<dbReference type="Gene3D" id="1.10.533.10">
    <property type="entry name" value="Death Domain, Fas"/>
    <property type="match status" value="1"/>
</dbReference>
<organism evidence="8 9">
    <name type="scientific">Takifugu bimaculatus</name>
    <dbReference type="NCBI Taxonomy" id="433685"/>
    <lineage>
        <taxon>Eukaryota</taxon>
        <taxon>Metazoa</taxon>
        <taxon>Chordata</taxon>
        <taxon>Craniata</taxon>
        <taxon>Vertebrata</taxon>
        <taxon>Euteleostomi</taxon>
        <taxon>Actinopterygii</taxon>
        <taxon>Neopterygii</taxon>
        <taxon>Teleostei</taxon>
        <taxon>Neoteleostei</taxon>
        <taxon>Acanthomorphata</taxon>
        <taxon>Eupercaria</taxon>
        <taxon>Tetraodontiformes</taxon>
        <taxon>Tetradontoidea</taxon>
        <taxon>Tetraodontidae</taxon>
        <taxon>Takifugu</taxon>
    </lineage>
</organism>
<keyword evidence="1 4" id="KW-0547">Nucleotide-binding</keyword>
<feature type="region of interest" description="Disordered" evidence="6">
    <location>
        <begin position="170"/>
        <end position="196"/>
    </location>
</feature>
<sequence>MSNSVTSATYIRNLSYSIRRQLSGILDPQESWKEIIISIRKPNGDFRYSQHQVRRFAGLVAQGKSPTEELLADWGTSNCTVGELVDILKSHKLLAAAAIVLPGMIQITTAMQIAFNCSEYAWLFDGAYVIFGRHKHMFDLKDAVPAEAQQPDPPSAETYSALPTRLLDNKGTQTVPSSAPTQIQLDSCDPEPTSEPSQRSTCFHVSQWRECSQTYPPLGFSSISYNDLIKITDGFDDRPVSEGGCRLGEGGFGTVYKGVLNHKLVAVKKLIPVSDKCFLSPTLEFCDSEWDVIQVEDMSLEDLQIQFHQEIQTLTVLQHENLVDMVGFSCDGQYPCVIYPLMSNGSLLDRLACLEGTPPLSWKQRCLIAEGTASGLEFVHRNHHVHRDVKSANILLDEKLVAKISDFGLTRASPKGTSTTMKTERIVGTCAYMAPEALRGQVTPKSDIFSFGVVLLEILSGLPPVDENHDPQFLMEVPSAIEDEDEELTFEGFLDTKMEDVKLGQAESVYTLACSCLQDRKNQRPVSKQVLLELSSVVKSISLEQQ</sequence>
<evidence type="ECO:0000256" key="3">
    <source>
        <dbReference type="PIRSR" id="PIRSR038189-1"/>
    </source>
</evidence>
<dbReference type="GO" id="GO:0000287">
    <property type="term" value="F:magnesium ion binding"/>
    <property type="evidence" value="ECO:0007669"/>
    <property type="project" value="InterPro"/>
</dbReference>
<dbReference type="SMART" id="SM00220">
    <property type="entry name" value="S_TKc"/>
    <property type="match status" value="1"/>
</dbReference>
<dbReference type="CDD" id="cd08793">
    <property type="entry name" value="Death_IRAK4"/>
    <property type="match status" value="1"/>
</dbReference>
<evidence type="ECO:0000256" key="6">
    <source>
        <dbReference type="SAM" id="MobiDB-lite"/>
    </source>
</evidence>
<dbReference type="GO" id="GO:0004674">
    <property type="term" value="F:protein serine/threonine kinase activity"/>
    <property type="evidence" value="ECO:0007669"/>
    <property type="project" value="InterPro"/>
</dbReference>
<evidence type="ECO:0000313" key="9">
    <source>
        <dbReference type="Proteomes" id="UP000516260"/>
    </source>
</evidence>
<evidence type="ECO:0000256" key="5">
    <source>
        <dbReference type="PROSITE-ProRule" id="PRU10141"/>
    </source>
</evidence>
<dbReference type="GO" id="GO:0005524">
    <property type="term" value="F:ATP binding"/>
    <property type="evidence" value="ECO:0007669"/>
    <property type="project" value="UniProtKB-UniRule"/>
</dbReference>
<dbReference type="InterPro" id="IPR017428">
    <property type="entry name" value="IRAK4"/>
</dbReference>
<dbReference type="InterPro" id="IPR011029">
    <property type="entry name" value="DEATH-like_dom_sf"/>
</dbReference>
<feature type="compositionally biased region" description="Polar residues" evidence="6">
    <location>
        <begin position="170"/>
        <end position="185"/>
    </location>
</feature>
<dbReference type="Proteomes" id="UP000516260">
    <property type="component" value="Chromosome 12"/>
</dbReference>
<evidence type="ECO:0000259" key="7">
    <source>
        <dbReference type="PROSITE" id="PS50011"/>
    </source>
</evidence>
<feature type="active site" description="Proton acceptor" evidence="3">
    <location>
        <position position="388"/>
    </location>
</feature>